<dbReference type="AlphaFoldDB" id="A0A9P8NZ19"/>
<name>A0A9P8NZ19_9ASCO</name>
<feature type="compositionally biased region" description="Basic and acidic residues" evidence="1">
    <location>
        <begin position="69"/>
        <end position="89"/>
    </location>
</feature>
<evidence type="ECO:0000313" key="3">
    <source>
        <dbReference type="Proteomes" id="UP000769157"/>
    </source>
</evidence>
<gene>
    <name evidence="2" type="ORF">OGAPHI_005592</name>
</gene>
<organism evidence="2 3">
    <name type="scientific">Ogataea philodendri</name>
    <dbReference type="NCBI Taxonomy" id="1378263"/>
    <lineage>
        <taxon>Eukaryota</taxon>
        <taxon>Fungi</taxon>
        <taxon>Dikarya</taxon>
        <taxon>Ascomycota</taxon>
        <taxon>Saccharomycotina</taxon>
        <taxon>Pichiomycetes</taxon>
        <taxon>Pichiales</taxon>
        <taxon>Pichiaceae</taxon>
        <taxon>Ogataea</taxon>
    </lineage>
</organism>
<protein>
    <submittedName>
        <fullName evidence="2">Uncharacterized protein</fullName>
    </submittedName>
</protein>
<reference evidence="2" key="1">
    <citation type="journal article" date="2021" name="Open Biol.">
        <title>Shared evolutionary footprints suggest mitochondrial oxidative damage underlies multiple complex I losses in fungi.</title>
        <authorList>
            <person name="Schikora-Tamarit M.A."/>
            <person name="Marcet-Houben M."/>
            <person name="Nosek J."/>
            <person name="Gabaldon T."/>
        </authorList>
    </citation>
    <scope>NUCLEOTIDE SEQUENCE</scope>
    <source>
        <strain evidence="2">CBS6075</strain>
    </source>
</reference>
<comment type="caution">
    <text evidence="2">The sequence shown here is derived from an EMBL/GenBank/DDBJ whole genome shotgun (WGS) entry which is preliminary data.</text>
</comment>
<evidence type="ECO:0000256" key="1">
    <source>
        <dbReference type="SAM" id="MobiDB-lite"/>
    </source>
</evidence>
<reference evidence="2" key="2">
    <citation type="submission" date="2021-01" db="EMBL/GenBank/DDBJ databases">
        <authorList>
            <person name="Schikora-Tamarit M.A."/>
        </authorList>
    </citation>
    <scope>NUCLEOTIDE SEQUENCE</scope>
    <source>
        <strain evidence="2">CBS6075</strain>
    </source>
</reference>
<dbReference type="Proteomes" id="UP000769157">
    <property type="component" value="Unassembled WGS sequence"/>
</dbReference>
<dbReference type="GeneID" id="70237556"/>
<feature type="region of interest" description="Disordered" evidence="1">
    <location>
        <begin position="57"/>
        <end position="94"/>
    </location>
</feature>
<feature type="region of interest" description="Disordered" evidence="1">
    <location>
        <begin position="279"/>
        <end position="322"/>
    </location>
</feature>
<sequence>MVVFGHHDPRRVEIGVWVEQSSVRVGGNWSVLLALFVVDLNSFNVLDSCNLLADQRKRNPHRTAPRNAQKAEQHDCLDRGRDEERGERRHDKHHVRVDPQLAHVDEPVVFQFFHQGRQHKVHGERHNGVHQQRESPAANSFVEQLLSFVRRQVQRVVIPVFVKIQFTNVGGGVEKHGEVADPGEKLGIAHDLDLLWQSSDRPQNLPEERLDCGENGGMFLVHAHVLESAFCLFALEPDGHVVARVLFLDHKHRNGGQCEHDDGHEPTEHFKLRIPEPGEQRAQFQSSEPEANNVEPADHTRSPGVGDLLLDARNHVDDQGTA</sequence>
<dbReference type="OrthoDB" id="10638855at2759"/>
<proteinExistence type="predicted"/>
<dbReference type="RefSeq" id="XP_046059429.1">
    <property type="nucleotide sequence ID" value="XM_046206789.1"/>
</dbReference>
<evidence type="ECO:0000313" key="2">
    <source>
        <dbReference type="EMBL" id="KAH3662340.1"/>
    </source>
</evidence>
<dbReference type="EMBL" id="JAEUBE010000378">
    <property type="protein sequence ID" value="KAH3662340.1"/>
    <property type="molecule type" value="Genomic_DNA"/>
</dbReference>
<keyword evidence="3" id="KW-1185">Reference proteome</keyword>
<feature type="compositionally biased region" description="Basic and acidic residues" evidence="1">
    <location>
        <begin position="310"/>
        <end position="322"/>
    </location>
</feature>
<accession>A0A9P8NZ19</accession>